<organism evidence="1 2">
    <name type="scientific">Helicobacter bilis</name>
    <dbReference type="NCBI Taxonomy" id="37372"/>
    <lineage>
        <taxon>Bacteria</taxon>
        <taxon>Pseudomonadati</taxon>
        <taxon>Campylobacterota</taxon>
        <taxon>Epsilonproteobacteria</taxon>
        <taxon>Campylobacterales</taxon>
        <taxon>Helicobacteraceae</taxon>
        <taxon>Helicobacter</taxon>
    </lineage>
</organism>
<name>A0A1Q2LJ38_9HELI</name>
<dbReference type="AlphaFoldDB" id="A0A1Q2LJ38"/>
<dbReference type="PROSITE" id="PS51257">
    <property type="entry name" value="PROKAR_LIPOPROTEIN"/>
    <property type="match status" value="1"/>
</dbReference>
<gene>
    <name evidence="1" type="ORF">XJ32_10665</name>
</gene>
<sequence length="494" mass="55787">MKNFIFFVLIGLFLSACSPYSTQIKREYDTQHYTQTYKTLQKATKDKSNDWLLWKMQSGFLTFSYFGAHFSINDLENAETQFKVYESKGLLSNIGANVGATLSNDMAMPYRGMIFEGALLNFYKALAFSSLGDNTQARIEFNRANDRQRRAKDYYAKEIKKAHDKVVEEANKKTQSTLYETNTRDSEIDSILKTRYTNLEQFAVYRDMINPLIPYVSGVYFMIERDFAKSTDLLKESYGISKIPFVAKDMQILESRKGKRDYQKFTWIIIEDGTLARKEGLIISQPLVTGSGINAINLALPNFVNGKPTYSDYRINTTNAEILSNTSNLFASEFEKQLPSIITRAIVGAMLKFGITETINAVGGDYGAIIGLASTLAFSATTAADLRSSLILPNSVWIARISNAESSVKIYGNNEKLLEIPITKECNAKLARMASKNELDSLIKAKPKDISARIKLFKQYYENGNEDRLCVLTDNIMYVRVHRGTISHTIIKGD</sequence>
<evidence type="ECO:0008006" key="3">
    <source>
        <dbReference type="Google" id="ProtNLM"/>
    </source>
</evidence>
<reference evidence="1 2" key="1">
    <citation type="submission" date="2017-02" db="EMBL/GenBank/DDBJ databases">
        <title>Whole genome sequencing of Helicobacter bilis strain AAQJH.</title>
        <authorList>
            <person name="Conlan S."/>
            <person name="Thomas P.J."/>
            <person name="Mullikin J."/>
            <person name="Palmore T.N."/>
            <person name="Frank K.M."/>
            <person name="Segre J.A."/>
        </authorList>
    </citation>
    <scope>NUCLEOTIDE SEQUENCE [LARGE SCALE GENOMIC DNA]</scope>
    <source>
        <strain evidence="1 2">AAQJH</strain>
    </source>
</reference>
<evidence type="ECO:0000313" key="2">
    <source>
        <dbReference type="Proteomes" id="UP000188298"/>
    </source>
</evidence>
<accession>A0A1Q2LJ38</accession>
<dbReference type="KEGG" id="hbl:XJ32_10665"/>
<evidence type="ECO:0000313" key="1">
    <source>
        <dbReference type="EMBL" id="AQQ60468.1"/>
    </source>
</evidence>
<proteinExistence type="predicted"/>
<dbReference type="EMBL" id="CP019645">
    <property type="protein sequence ID" value="AQQ60468.1"/>
    <property type="molecule type" value="Genomic_DNA"/>
</dbReference>
<protein>
    <recommendedName>
        <fullName evidence="3">Lipoprotein</fullName>
    </recommendedName>
</protein>
<dbReference type="Proteomes" id="UP000188298">
    <property type="component" value="Chromosome"/>
</dbReference>
<dbReference type="RefSeq" id="WP_077389681.1">
    <property type="nucleotide sequence ID" value="NZ_CP019645.1"/>
</dbReference>